<dbReference type="CDD" id="cd00077">
    <property type="entry name" value="HDc"/>
    <property type="match status" value="1"/>
</dbReference>
<name>A0A4R3JCQ1_9PROT</name>
<dbReference type="PANTHER" id="PTHR46246">
    <property type="entry name" value="GUANOSINE-3',5'-BIS(DIPHOSPHATE) 3'-PYROPHOSPHOHYDROLASE MESH1"/>
    <property type="match status" value="1"/>
</dbReference>
<protein>
    <submittedName>
        <fullName evidence="2">Metal dependent phosphohydrolase</fullName>
    </submittedName>
</protein>
<dbReference type="SMART" id="SM00471">
    <property type="entry name" value="HDc"/>
    <property type="match status" value="1"/>
</dbReference>
<evidence type="ECO:0000259" key="1">
    <source>
        <dbReference type="SMART" id="SM00471"/>
    </source>
</evidence>
<dbReference type="InterPro" id="IPR003607">
    <property type="entry name" value="HD/PDEase_dom"/>
</dbReference>
<dbReference type="AlphaFoldDB" id="A0A4R3JCQ1"/>
<dbReference type="Proteomes" id="UP000295304">
    <property type="component" value="Unassembled WGS sequence"/>
</dbReference>
<evidence type="ECO:0000313" key="3">
    <source>
        <dbReference type="Proteomes" id="UP000295304"/>
    </source>
</evidence>
<feature type="domain" description="HD/PDEase" evidence="1">
    <location>
        <begin position="26"/>
        <end position="137"/>
    </location>
</feature>
<organism evidence="2 3">
    <name type="scientific">Varunaivibrio sulfuroxidans</name>
    <dbReference type="NCBI Taxonomy" id="1773489"/>
    <lineage>
        <taxon>Bacteria</taxon>
        <taxon>Pseudomonadati</taxon>
        <taxon>Pseudomonadota</taxon>
        <taxon>Alphaproteobacteria</taxon>
        <taxon>Rhodospirillales</taxon>
        <taxon>Magnetovibrionaceae</taxon>
        <taxon>Varunaivibrio</taxon>
    </lineage>
</organism>
<keyword evidence="3" id="KW-1185">Reference proteome</keyword>
<dbReference type="SUPFAM" id="SSF109604">
    <property type="entry name" value="HD-domain/PDEase-like"/>
    <property type="match status" value="1"/>
</dbReference>
<evidence type="ECO:0000313" key="2">
    <source>
        <dbReference type="EMBL" id="TCS62460.1"/>
    </source>
</evidence>
<keyword evidence="2" id="KW-0378">Hydrolase</keyword>
<dbReference type="InterPro" id="IPR052194">
    <property type="entry name" value="MESH1"/>
</dbReference>
<proteinExistence type="predicted"/>
<dbReference type="Gene3D" id="1.10.3210.10">
    <property type="entry name" value="Hypothetical protein af1432"/>
    <property type="match status" value="1"/>
</dbReference>
<accession>A0A4R3JCQ1</accession>
<dbReference type="PANTHER" id="PTHR46246:SF1">
    <property type="entry name" value="GUANOSINE-3',5'-BIS(DIPHOSPHATE) 3'-PYROPHOSPHOHYDROLASE MESH1"/>
    <property type="match status" value="1"/>
</dbReference>
<dbReference type="EMBL" id="SLZW01000005">
    <property type="protein sequence ID" value="TCS62460.1"/>
    <property type="molecule type" value="Genomic_DNA"/>
</dbReference>
<dbReference type="RefSeq" id="WP_132938925.1">
    <property type="nucleotide sequence ID" value="NZ_CP119676.1"/>
</dbReference>
<dbReference type="GO" id="GO:0008893">
    <property type="term" value="F:guanosine-3',5'-bis(diphosphate) 3'-diphosphatase activity"/>
    <property type="evidence" value="ECO:0007669"/>
    <property type="project" value="TreeGrafter"/>
</dbReference>
<dbReference type="Pfam" id="PF13328">
    <property type="entry name" value="HD_4"/>
    <property type="match status" value="1"/>
</dbReference>
<reference evidence="2 3" key="1">
    <citation type="submission" date="2019-03" db="EMBL/GenBank/DDBJ databases">
        <title>Genomic Encyclopedia of Type Strains, Phase IV (KMG-IV): sequencing the most valuable type-strain genomes for metagenomic binning, comparative biology and taxonomic classification.</title>
        <authorList>
            <person name="Goeker M."/>
        </authorList>
    </citation>
    <scope>NUCLEOTIDE SEQUENCE [LARGE SCALE GENOMIC DNA]</scope>
    <source>
        <strain evidence="2 3">DSM 101688</strain>
    </source>
</reference>
<sequence>MELTEKFEDALSMAARLHGDQKRKGTDIPYLSHLMAVAAIVLENGGDENEAIAALLHDAVEDQGGAPVLVRIRERFGDDVADIVASCSDTDVTPKPPWRERKQAYIDTIARKSPSARLVSLADKLHNIHTIDRDYRRHGEALWKRFNAGKEEQLWYYRGLAKAFMARGDDPLARELDNAVRTLEKLCA</sequence>
<comment type="caution">
    <text evidence="2">The sequence shown here is derived from an EMBL/GenBank/DDBJ whole genome shotgun (WGS) entry which is preliminary data.</text>
</comment>
<dbReference type="OrthoDB" id="9802385at2"/>
<gene>
    <name evidence="2" type="ORF">EDD55_1055</name>
</gene>